<feature type="transmembrane region" description="Helical" evidence="6">
    <location>
        <begin position="151"/>
        <end position="168"/>
    </location>
</feature>
<accession>F5YPD9</accession>
<dbReference type="PANTHER" id="PTHR42770:SF7">
    <property type="entry name" value="MEMBRANE PROTEIN"/>
    <property type="match status" value="1"/>
</dbReference>
<dbReference type="GO" id="GO:0005886">
    <property type="term" value="C:plasma membrane"/>
    <property type="evidence" value="ECO:0007669"/>
    <property type="project" value="UniProtKB-SubCell"/>
</dbReference>
<comment type="subcellular location">
    <subcellularLocation>
        <location evidence="1">Cell membrane</location>
        <topology evidence="1">Multi-pass membrane protein</topology>
    </subcellularLocation>
</comment>
<feature type="transmembrane region" description="Helical" evidence="6">
    <location>
        <begin position="387"/>
        <end position="406"/>
    </location>
</feature>
<evidence type="ECO:0000256" key="5">
    <source>
        <dbReference type="ARBA" id="ARBA00023136"/>
    </source>
</evidence>
<sequence length="457" mass="50319">MKNEYKLSFFATLTMATGFTIGSGIITQTGIGIAMTGRSIFLAFPVAAILYLICFRPIIILSSVLPSTSASYVYTKTLLSPEAGGLYVYIFFLGRITIAIFGISFVQYLSSIVPIFGDPILSKITAIGVLSLFFIINLFGVKMASIIQNTMFFILLAGLVTFVFFGIGKISPNFFSTATLFTNGFKGFYSAVSLLFFAVGGSYIITDFAPGIKNSKTVIPKIIGFVTIGVCILYMLLGIVGSGIIPVEEAAGKPLTLAARSVFSSHEALFIFFVVGGCLGALVTTLNSSFVWYSHSLINACREGWLPASWAKLNKRGVPYRLMSIFYLFGFIPTLFGVDLTVLSKMAIGLTIMSAYLPMLSIINLPKIYPKEWADSKYAKQYPTWRIRIMVCISSIIMLTQVVALFASNPVASNIIIIVYIMSVSLYLILRYQMQKKKRLQAELNRELQVNIQQEIK</sequence>
<keyword evidence="2" id="KW-1003">Cell membrane</keyword>
<dbReference type="OrthoDB" id="363047at2"/>
<evidence type="ECO:0000313" key="7">
    <source>
        <dbReference type="EMBL" id="AEF85062.1"/>
    </source>
</evidence>
<dbReference type="PANTHER" id="PTHR42770">
    <property type="entry name" value="AMINO ACID TRANSPORTER-RELATED"/>
    <property type="match status" value="1"/>
</dbReference>
<feature type="transmembrane region" description="Helical" evidence="6">
    <location>
        <begin position="222"/>
        <end position="245"/>
    </location>
</feature>
<dbReference type="KEGG" id="tpi:TREPR_1564"/>
<feature type="transmembrane region" description="Helical" evidence="6">
    <location>
        <begin position="40"/>
        <end position="65"/>
    </location>
</feature>
<organism evidence="7 8">
    <name type="scientific">Treponema primitia (strain ATCC BAA-887 / DSM 12427 / ZAS-2)</name>
    <dbReference type="NCBI Taxonomy" id="545694"/>
    <lineage>
        <taxon>Bacteria</taxon>
        <taxon>Pseudomonadati</taxon>
        <taxon>Spirochaetota</taxon>
        <taxon>Spirochaetia</taxon>
        <taxon>Spirochaetales</taxon>
        <taxon>Treponemataceae</taxon>
        <taxon>Treponema</taxon>
    </lineage>
</organism>
<evidence type="ECO:0000256" key="3">
    <source>
        <dbReference type="ARBA" id="ARBA00022692"/>
    </source>
</evidence>
<dbReference type="STRING" id="545694.TREPR_1564"/>
<feature type="transmembrane region" description="Helical" evidence="6">
    <location>
        <begin position="86"/>
        <end position="108"/>
    </location>
</feature>
<keyword evidence="5 6" id="KW-0472">Membrane</keyword>
<dbReference type="Gene3D" id="1.20.1740.10">
    <property type="entry name" value="Amino acid/polyamine transporter I"/>
    <property type="match status" value="1"/>
</dbReference>
<reference evidence="8" key="1">
    <citation type="submission" date="2009-12" db="EMBL/GenBank/DDBJ databases">
        <title>Complete sequence of Treponema primitia strain ZAS-2.</title>
        <authorList>
            <person name="Tetu S.G."/>
            <person name="Matson E."/>
            <person name="Ren Q."/>
            <person name="Seshadri R."/>
            <person name="Elbourne L."/>
            <person name="Hassan K.A."/>
            <person name="Durkin A."/>
            <person name="Radune D."/>
            <person name="Mohamoud Y."/>
            <person name="Shay R."/>
            <person name="Jin S."/>
            <person name="Zhang X."/>
            <person name="Lucey K."/>
            <person name="Ballor N.R."/>
            <person name="Ottesen E."/>
            <person name="Rosenthal R."/>
            <person name="Allen A."/>
            <person name="Leadbetter J.R."/>
            <person name="Paulsen I.T."/>
        </authorList>
    </citation>
    <scope>NUCLEOTIDE SEQUENCE [LARGE SCALE GENOMIC DNA]</scope>
    <source>
        <strain evidence="8">ATCC BAA-887 / DSM 12427 / ZAS-2</strain>
    </source>
</reference>
<keyword evidence="4 6" id="KW-1133">Transmembrane helix</keyword>
<gene>
    <name evidence="7" type="ordered locus">TREPR_1564</name>
</gene>
<dbReference type="GO" id="GO:0022857">
    <property type="term" value="F:transmembrane transporter activity"/>
    <property type="evidence" value="ECO:0007669"/>
    <property type="project" value="InterPro"/>
</dbReference>
<feature type="transmembrane region" description="Helical" evidence="6">
    <location>
        <begin position="188"/>
        <end position="210"/>
    </location>
</feature>
<dbReference type="HOGENOM" id="CLU_007946_21_0_12"/>
<keyword evidence="8" id="KW-1185">Reference proteome</keyword>
<reference evidence="7 8" key="2">
    <citation type="journal article" date="2011" name="ISME J.">
        <title>RNA-seq reveals cooperative metabolic interactions between two termite-gut spirochete species in co-culture.</title>
        <authorList>
            <person name="Rosenthal A.Z."/>
            <person name="Matson E.G."/>
            <person name="Eldar A."/>
            <person name="Leadbetter J.R."/>
        </authorList>
    </citation>
    <scope>NUCLEOTIDE SEQUENCE [LARGE SCALE GENOMIC DNA]</scope>
    <source>
        <strain evidence="8">ATCC BAA-887 / DSM 12427 / ZAS-2</strain>
    </source>
</reference>
<dbReference type="InterPro" id="IPR002293">
    <property type="entry name" value="AA/rel_permease1"/>
</dbReference>
<dbReference type="Pfam" id="PF13520">
    <property type="entry name" value="AA_permease_2"/>
    <property type="match status" value="1"/>
</dbReference>
<dbReference type="PIRSF" id="PIRSF006060">
    <property type="entry name" value="AA_transporter"/>
    <property type="match status" value="1"/>
</dbReference>
<protein>
    <submittedName>
        <fullName evidence="7">Putative amino acid transporter</fullName>
    </submittedName>
</protein>
<evidence type="ECO:0000256" key="1">
    <source>
        <dbReference type="ARBA" id="ARBA00004651"/>
    </source>
</evidence>
<feature type="transmembrane region" description="Helical" evidence="6">
    <location>
        <begin position="346"/>
        <end position="366"/>
    </location>
</feature>
<dbReference type="InterPro" id="IPR050367">
    <property type="entry name" value="APC_superfamily"/>
</dbReference>
<feature type="transmembrane region" description="Helical" evidence="6">
    <location>
        <begin position="120"/>
        <end position="139"/>
    </location>
</feature>
<dbReference type="EMBL" id="CP001843">
    <property type="protein sequence ID" value="AEF85062.1"/>
    <property type="molecule type" value="Genomic_DNA"/>
</dbReference>
<evidence type="ECO:0000256" key="4">
    <source>
        <dbReference type="ARBA" id="ARBA00022989"/>
    </source>
</evidence>
<proteinExistence type="predicted"/>
<feature type="transmembrane region" description="Helical" evidence="6">
    <location>
        <begin position="7"/>
        <end position="34"/>
    </location>
</feature>
<dbReference type="AlphaFoldDB" id="F5YPD9"/>
<name>F5YPD9_TREPZ</name>
<dbReference type="Proteomes" id="UP000009223">
    <property type="component" value="Chromosome"/>
</dbReference>
<keyword evidence="3 6" id="KW-0812">Transmembrane</keyword>
<feature type="transmembrane region" description="Helical" evidence="6">
    <location>
        <begin position="322"/>
        <end position="340"/>
    </location>
</feature>
<dbReference type="RefSeq" id="WP_015708548.1">
    <property type="nucleotide sequence ID" value="NC_015578.1"/>
</dbReference>
<dbReference type="eggNOG" id="COG1113">
    <property type="taxonomic scope" value="Bacteria"/>
</dbReference>
<evidence type="ECO:0000256" key="2">
    <source>
        <dbReference type="ARBA" id="ARBA00022475"/>
    </source>
</evidence>
<evidence type="ECO:0000256" key="6">
    <source>
        <dbReference type="SAM" id="Phobius"/>
    </source>
</evidence>
<feature type="transmembrane region" description="Helical" evidence="6">
    <location>
        <begin position="269"/>
        <end position="293"/>
    </location>
</feature>
<feature type="transmembrane region" description="Helical" evidence="6">
    <location>
        <begin position="412"/>
        <end position="430"/>
    </location>
</feature>
<evidence type="ECO:0000313" key="8">
    <source>
        <dbReference type="Proteomes" id="UP000009223"/>
    </source>
</evidence>